<dbReference type="RefSeq" id="WP_042244205.1">
    <property type="nucleotide sequence ID" value="NZ_BBNR01000011.1"/>
</dbReference>
<evidence type="ECO:0000313" key="2">
    <source>
        <dbReference type="EMBL" id="GAL71379.1"/>
    </source>
</evidence>
<organism evidence="1 3">
    <name type="scientific">Jejuia pallidilutea</name>
    <dbReference type="NCBI Taxonomy" id="504487"/>
    <lineage>
        <taxon>Bacteria</taxon>
        <taxon>Pseudomonadati</taxon>
        <taxon>Bacteroidota</taxon>
        <taxon>Flavobacteriia</taxon>
        <taxon>Flavobacteriales</taxon>
        <taxon>Flavobacteriaceae</taxon>
        <taxon>Jejuia</taxon>
    </lineage>
</organism>
<dbReference type="STRING" id="504487.JCM19538_1395"/>
<dbReference type="EMBL" id="BBNR01000011">
    <property type="protein sequence ID" value="GAL67572.1"/>
    <property type="molecule type" value="Genomic_DNA"/>
</dbReference>
<gene>
    <name evidence="1" type="ORF">JCM19301_859</name>
    <name evidence="2" type="ORF">JCM19302_1057</name>
</gene>
<dbReference type="AlphaFoldDB" id="A0A090WJD6"/>
<dbReference type="Proteomes" id="UP000029641">
    <property type="component" value="Unassembled WGS sequence"/>
</dbReference>
<comment type="caution">
    <text evidence="1">The sequence shown here is derived from an EMBL/GenBank/DDBJ whole genome shotgun (WGS) entry which is preliminary data.</text>
</comment>
<dbReference type="Proteomes" id="UP000029646">
    <property type="component" value="Unassembled WGS sequence"/>
</dbReference>
<reference evidence="3 4" key="1">
    <citation type="journal article" date="2014" name="Genome Announc.">
        <title>Draft Genome Sequence of Marine Flavobacterium Jejuia pallidilutea Strain 11shimoA1 and Pigmentation Mutants.</title>
        <authorList>
            <person name="Takatani N."/>
            <person name="Nakanishi M."/>
            <person name="Meirelles P."/>
            <person name="Mino S."/>
            <person name="Suda W."/>
            <person name="Oshima K."/>
            <person name="Hattori M."/>
            <person name="Ohkuma M."/>
            <person name="Hosokawa M."/>
            <person name="Miyashita K."/>
            <person name="Thompson F.L."/>
            <person name="Niwa A."/>
            <person name="Sawabe T."/>
            <person name="Sawabe T."/>
        </authorList>
    </citation>
    <scope>NUCLEOTIDE SEQUENCE [LARGE SCALE GENOMIC DNA]</scope>
    <source>
        <strain evidence="1 3">JCM 19301</strain>
        <strain evidence="2">JCM 19302</strain>
        <strain evidence="4">JCM19302</strain>
    </source>
</reference>
<name>A0A090WJD6_9FLAO</name>
<evidence type="ECO:0000313" key="1">
    <source>
        <dbReference type="EMBL" id="GAL67572.1"/>
    </source>
</evidence>
<evidence type="ECO:0000313" key="3">
    <source>
        <dbReference type="Proteomes" id="UP000029641"/>
    </source>
</evidence>
<dbReference type="EMBL" id="BBNS01000012">
    <property type="protein sequence ID" value="GAL71379.1"/>
    <property type="molecule type" value="Genomic_DNA"/>
</dbReference>
<accession>A0A090WJD6</accession>
<sequence>MKNRKLHHIKSHGFKVPKDYFNAFEENLLNRIEEEAHLPKTETGFKVLMAILTLLKIMYYKNYLKKLKQK</sequence>
<protein>
    <submittedName>
        <fullName evidence="1">Uncharacterized protein</fullName>
    </submittedName>
</protein>
<evidence type="ECO:0000313" key="4">
    <source>
        <dbReference type="Proteomes" id="UP000029646"/>
    </source>
</evidence>
<proteinExistence type="predicted"/>